<evidence type="ECO:0000313" key="4">
    <source>
        <dbReference type="EMBL" id="KAL2460842.1"/>
    </source>
</evidence>
<evidence type="ECO:0000259" key="3">
    <source>
        <dbReference type="PROSITE" id="PS50175"/>
    </source>
</evidence>
<gene>
    <name evidence="4" type="ORF">Adt_44262</name>
</gene>
<dbReference type="PROSITE" id="PS50175">
    <property type="entry name" value="ASP_PROT_RETROV"/>
    <property type="match status" value="1"/>
</dbReference>
<keyword evidence="1" id="KW-0862">Zinc</keyword>
<keyword evidence="1" id="KW-0863">Zinc-finger</keyword>
<accession>A0ABD1PAF4</accession>
<sequence>MKGQFLGTTSFGELHNMVLRTLKKLCNQRAFLTDIHITGKKLEKACERPKLKIKCHHNDKSCSCPGKKKHHIKKFKFKRKSSRPFPKKRRFFRRKFSKKKGDRCFICGKKGHSAKDCPEQKKTKILKQICAATNVDDEADLESIFSEEDEQSSNTIFVLEDRASDTDDSFSNPDECYGLQVINLSLSVPMVEIKIFPSKYDRPIIVAGLFDTGASCSILNPTVLPSSMWKPHRQIFQAANNEYFSTEIISKPVGIQLFPNCKISHRLLGSSLPGKDIVIGCLNAFCWLNVFLFEGFFACS</sequence>
<reference evidence="5" key="1">
    <citation type="submission" date="2024-07" db="EMBL/GenBank/DDBJ databases">
        <title>Two chromosome-level genome assemblies of Korean endemic species Abeliophyllum distichum and Forsythia ovata (Oleaceae).</title>
        <authorList>
            <person name="Jang H."/>
        </authorList>
    </citation>
    <scope>NUCLEOTIDE SEQUENCE [LARGE SCALE GENOMIC DNA]</scope>
</reference>
<evidence type="ECO:0008006" key="6">
    <source>
        <dbReference type="Google" id="ProtNLM"/>
    </source>
</evidence>
<dbReference type="SMART" id="SM00343">
    <property type="entry name" value="ZnF_C2HC"/>
    <property type="match status" value="1"/>
</dbReference>
<name>A0ABD1PAF4_9LAMI</name>
<dbReference type="PANTHER" id="PTHR48435">
    <property type="entry name" value="POLYPROTEIN"/>
    <property type="match status" value="1"/>
</dbReference>
<keyword evidence="5" id="KW-1185">Reference proteome</keyword>
<dbReference type="PROSITE" id="PS00141">
    <property type="entry name" value="ASP_PROTEASE"/>
    <property type="match status" value="1"/>
</dbReference>
<dbReference type="PANTHER" id="PTHR48435:SF1">
    <property type="entry name" value="POLYPROTEIN"/>
    <property type="match status" value="1"/>
</dbReference>
<evidence type="ECO:0000256" key="1">
    <source>
        <dbReference type="PROSITE-ProRule" id="PRU00047"/>
    </source>
</evidence>
<dbReference type="GO" id="GO:0008270">
    <property type="term" value="F:zinc ion binding"/>
    <property type="evidence" value="ECO:0007669"/>
    <property type="project" value="UniProtKB-KW"/>
</dbReference>
<dbReference type="InterPro" id="IPR001969">
    <property type="entry name" value="Aspartic_peptidase_AS"/>
</dbReference>
<dbReference type="InterPro" id="IPR036875">
    <property type="entry name" value="Znf_CCHC_sf"/>
</dbReference>
<dbReference type="InterPro" id="IPR001878">
    <property type="entry name" value="Znf_CCHC"/>
</dbReference>
<dbReference type="InterPro" id="IPR053098">
    <property type="entry name" value="Petuviruses_polyprotein"/>
</dbReference>
<dbReference type="AlphaFoldDB" id="A0ABD1PAF4"/>
<dbReference type="InterPro" id="IPR001995">
    <property type="entry name" value="Peptidase_A2_cat"/>
</dbReference>
<comment type="caution">
    <text evidence="4">The sequence shown here is derived from an EMBL/GenBank/DDBJ whole genome shotgun (WGS) entry which is preliminary data.</text>
</comment>
<proteinExistence type="predicted"/>
<protein>
    <recommendedName>
        <fullName evidence="6">CCHC-type domain-containing protein</fullName>
    </recommendedName>
</protein>
<evidence type="ECO:0000313" key="5">
    <source>
        <dbReference type="Proteomes" id="UP001604336"/>
    </source>
</evidence>
<keyword evidence="1" id="KW-0479">Metal-binding</keyword>
<dbReference type="Proteomes" id="UP001604336">
    <property type="component" value="Unassembled WGS sequence"/>
</dbReference>
<organism evidence="4 5">
    <name type="scientific">Abeliophyllum distichum</name>
    <dbReference type="NCBI Taxonomy" id="126358"/>
    <lineage>
        <taxon>Eukaryota</taxon>
        <taxon>Viridiplantae</taxon>
        <taxon>Streptophyta</taxon>
        <taxon>Embryophyta</taxon>
        <taxon>Tracheophyta</taxon>
        <taxon>Spermatophyta</taxon>
        <taxon>Magnoliopsida</taxon>
        <taxon>eudicotyledons</taxon>
        <taxon>Gunneridae</taxon>
        <taxon>Pentapetalae</taxon>
        <taxon>asterids</taxon>
        <taxon>lamiids</taxon>
        <taxon>Lamiales</taxon>
        <taxon>Oleaceae</taxon>
        <taxon>Forsythieae</taxon>
        <taxon>Abeliophyllum</taxon>
    </lineage>
</organism>
<evidence type="ECO:0000259" key="2">
    <source>
        <dbReference type="PROSITE" id="PS50158"/>
    </source>
</evidence>
<feature type="domain" description="CCHC-type" evidence="2">
    <location>
        <begin position="103"/>
        <end position="119"/>
    </location>
</feature>
<dbReference type="PROSITE" id="PS50158">
    <property type="entry name" value="ZF_CCHC"/>
    <property type="match status" value="1"/>
</dbReference>
<dbReference type="SUPFAM" id="SSF57756">
    <property type="entry name" value="Retrovirus zinc finger-like domains"/>
    <property type="match status" value="1"/>
</dbReference>
<dbReference type="EMBL" id="JBFOLK010000014">
    <property type="protein sequence ID" value="KAL2460842.1"/>
    <property type="molecule type" value="Genomic_DNA"/>
</dbReference>
<dbReference type="Gene3D" id="4.10.60.10">
    <property type="entry name" value="Zinc finger, CCHC-type"/>
    <property type="match status" value="1"/>
</dbReference>
<feature type="domain" description="Peptidase A2" evidence="3">
    <location>
        <begin position="206"/>
        <end position="240"/>
    </location>
</feature>
<dbReference type="Pfam" id="PF00098">
    <property type="entry name" value="zf-CCHC"/>
    <property type="match status" value="1"/>
</dbReference>